<dbReference type="Pfam" id="PF00560">
    <property type="entry name" value="LRR_1"/>
    <property type="match status" value="1"/>
</dbReference>
<dbReference type="AlphaFoldDB" id="A0AAV7DZ78"/>
<dbReference type="SUPFAM" id="SSF52058">
    <property type="entry name" value="L domain-like"/>
    <property type="match status" value="1"/>
</dbReference>
<dbReference type="Proteomes" id="UP000825729">
    <property type="component" value="Unassembled WGS sequence"/>
</dbReference>
<dbReference type="InterPro" id="IPR001611">
    <property type="entry name" value="Leu-rich_rpt"/>
</dbReference>
<sequence length="500" mass="56270">MEACAGPTWEASSQVAASNLQLQQIWDKALKIGRQILWPRKKILWPRKKILWPRKKILWPRKKILWPRKKKGTNLMWLETWEWYVTSLFIYLEIGFRISGRQLTVKASQAEGTTTWRVVKLDLRNTNLDEYGRPLLNFSLGGKIDSSLIHLQHLTYLDLSGSNFVNAIPDFFGSFEHLEYLNLSYSNFVGRIPNQLGNLSNLHTLDLGRNFYLTVDDDFAWASSLSSLQFLDLSRVSLSFSELNWLTNFSSLTHLYLSYGGFHGSMPPSMGNLTSLEVLDLSHNSIYGTIPASFSTNLCKLRILNLGYNTNISGISERWIGSICLANSLQELYLRGIDMRSSSTVLLSTIGNLTSLEVLDLSHNFINGTLPRSLTNNLCHSIRGMERLITGLSNSLEELRLGGNQLGGDLQVLWREISNISRNLKILDLSDNSLTGYIPFSSSNGGTKVPYVLDGNKLSGHRICFSTFYWPPAAVAFSFSSSSVRDPSLTMSSTKIFPSV</sequence>
<dbReference type="InterPro" id="IPR055414">
    <property type="entry name" value="LRR_R13L4/SHOC2-like"/>
</dbReference>
<reference evidence="4 5" key="1">
    <citation type="submission" date="2021-07" db="EMBL/GenBank/DDBJ databases">
        <title>The Aristolochia fimbriata genome: insights into angiosperm evolution, floral development and chemical biosynthesis.</title>
        <authorList>
            <person name="Jiao Y."/>
        </authorList>
    </citation>
    <scope>NUCLEOTIDE SEQUENCE [LARGE SCALE GENOMIC DNA]</scope>
    <source>
        <strain evidence="4">IBCAS-2021</strain>
        <tissue evidence="4">Leaf</tissue>
    </source>
</reference>
<keyword evidence="2" id="KW-0677">Repeat</keyword>
<dbReference type="SMART" id="SM00369">
    <property type="entry name" value="LRR_TYP"/>
    <property type="match status" value="4"/>
</dbReference>
<evidence type="ECO:0000313" key="4">
    <source>
        <dbReference type="EMBL" id="KAG9441803.1"/>
    </source>
</evidence>
<dbReference type="PANTHER" id="PTHR48057">
    <property type="entry name" value="LEUCINE-RICH REPEAT SERINE/THREONINE-PROTEIN KINASE 1"/>
    <property type="match status" value="1"/>
</dbReference>
<dbReference type="InterPro" id="IPR052595">
    <property type="entry name" value="LRRC69/RLP"/>
</dbReference>
<dbReference type="PRINTS" id="PR00019">
    <property type="entry name" value="LEURICHRPT"/>
</dbReference>
<feature type="domain" description="Disease resistance R13L4/SHOC-2-like LRR" evidence="3">
    <location>
        <begin position="223"/>
        <end position="388"/>
    </location>
</feature>
<dbReference type="Pfam" id="PF23598">
    <property type="entry name" value="LRR_14"/>
    <property type="match status" value="1"/>
</dbReference>
<name>A0AAV7DZ78_ARIFI</name>
<comment type="caution">
    <text evidence="4">The sequence shown here is derived from an EMBL/GenBank/DDBJ whole genome shotgun (WGS) entry which is preliminary data.</text>
</comment>
<dbReference type="InterPro" id="IPR003591">
    <property type="entry name" value="Leu-rich_rpt_typical-subtyp"/>
</dbReference>
<evidence type="ECO:0000256" key="2">
    <source>
        <dbReference type="ARBA" id="ARBA00022737"/>
    </source>
</evidence>
<protein>
    <recommendedName>
        <fullName evidence="3">Disease resistance R13L4/SHOC-2-like LRR domain-containing protein</fullName>
    </recommendedName>
</protein>
<evidence type="ECO:0000313" key="5">
    <source>
        <dbReference type="Proteomes" id="UP000825729"/>
    </source>
</evidence>
<keyword evidence="5" id="KW-1185">Reference proteome</keyword>
<proteinExistence type="predicted"/>
<dbReference type="SUPFAM" id="SSF52047">
    <property type="entry name" value="RNI-like"/>
    <property type="match status" value="1"/>
</dbReference>
<accession>A0AAV7DZ78</accession>
<evidence type="ECO:0000256" key="1">
    <source>
        <dbReference type="ARBA" id="ARBA00022614"/>
    </source>
</evidence>
<organism evidence="4 5">
    <name type="scientific">Aristolochia fimbriata</name>
    <name type="common">White veined hardy Dutchman's pipe vine</name>
    <dbReference type="NCBI Taxonomy" id="158543"/>
    <lineage>
        <taxon>Eukaryota</taxon>
        <taxon>Viridiplantae</taxon>
        <taxon>Streptophyta</taxon>
        <taxon>Embryophyta</taxon>
        <taxon>Tracheophyta</taxon>
        <taxon>Spermatophyta</taxon>
        <taxon>Magnoliopsida</taxon>
        <taxon>Magnoliidae</taxon>
        <taxon>Piperales</taxon>
        <taxon>Aristolochiaceae</taxon>
        <taxon>Aristolochia</taxon>
    </lineage>
</organism>
<dbReference type="EMBL" id="JAINDJ010000007">
    <property type="protein sequence ID" value="KAG9441803.1"/>
    <property type="molecule type" value="Genomic_DNA"/>
</dbReference>
<evidence type="ECO:0000259" key="3">
    <source>
        <dbReference type="Pfam" id="PF23598"/>
    </source>
</evidence>
<keyword evidence="1" id="KW-0433">Leucine-rich repeat</keyword>
<dbReference type="Gene3D" id="3.80.10.10">
    <property type="entry name" value="Ribonuclease Inhibitor"/>
    <property type="match status" value="2"/>
</dbReference>
<dbReference type="Pfam" id="PF13855">
    <property type="entry name" value="LRR_8"/>
    <property type="match status" value="1"/>
</dbReference>
<gene>
    <name evidence="4" type="ORF">H6P81_017657</name>
</gene>
<dbReference type="InterPro" id="IPR032675">
    <property type="entry name" value="LRR_dom_sf"/>
</dbReference>
<dbReference type="PANTHER" id="PTHR48057:SF17">
    <property type="entry name" value="LRR RECEPTOR-LIKE SERINE_THREONINE-PROTEIN KINASE FLS2"/>
    <property type="match status" value="1"/>
</dbReference>